<dbReference type="InterPro" id="IPR036812">
    <property type="entry name" value="NAD(P)_OxRdtase_dom_sf"/>
</dbReference>
<dbReference type="AlphaFoldDB" id="A0A9P0QV96"/>
<evidence type="ECO:0000313" key="4">
    <source>
        <dbReference type="Proteomes" id="UP000837801"/>
    </source>
</evidence>
<feature type="domain" description="NADP-dependent oxidoreductase" evidence="2">
    <location>
        <begin position="9"/>
        <end position="322"/>
    </location>
</feature>
<dbReference type="EMBL" id="CAKXYY010000023">
    <property type="protein sequence ID" value="CAH2355278.1"/>
    <property type="molecule type" value="Genomic_DNA"/>
</dbReference>
<dbReference type="Pfam" id="PF00248">
    <property type="entry name" value="Aldo_ket_red"/>
    <property type="match status" value="1"/>
</dbReference>
<evidence type="ECO:0000259" key="2">
    <source>
        <dbReference type="Pfam" id="PF00248"/>
    </source>
</evidence>
<dbReference type="SUPFAM" id="SSF51430">
    <property type="entry name" value="NAD(P)-linked oxidoreductase"/>
    <property type="match status" value="1"/>
</dbReference>
<accession>A0A9P0QV96</accession>
<comment type="caution">
    <text evidence="3">The sequence shown here is derived from an EMBL/GenBank/DDBJ whole genome shotgun (WGS) entry which is preliminary data.</text>
</comment>
<organism evidence="3 4">
    <name type="scientific">[Candida] railenensis</name>
    <dbReference type="NCBI Taxonomy" id="45579"/>
    <lineage>
        <taxon>Eukaryota</taxon>
        <taxon>Fungi</taxon>
        <taxon>Dikarya</taxon>
        <taxon>Ascomycota</taxon>
        <taxon>Saccharomycotina</taxon>
        <taxon>Pichiomycetes</taxon>
        <taxon>Debaryomycetaceae</taxon>
        <taxon>Kurtzmaniella</taxon>
    </lineage>
</organism>
<dbReference type="PANTHER" id="PTHR43625">
    <property type="entry name" value="AFLATOXIN B1 ALDEHYDE REDUCTASE"/>
    <property type="match status" value="1"/>
</dbReference>
<protein>
    <submittedName>
        <fullName evidence="3">Pyridoxal reductase</fullName>
    </submittedName>
</protein>
<evidence type="ECO:0000313" key="3">
    <source>
        <dbReference type="EMBL" id="CAH2355278.1"/>
    </source>
</evidence>
<dbReference type="Proteomes" id="UP000837801">
    <property type="component" value="Unassembled WGS sequence"/>
</dbReference>
<dbReference type="OrthoDB" id="37537at2759"/>
<dbReference type="InterPro" id="IPR050791">
    <property type="entry name" value="Aldo-Keto_reductase"/>
</dbReference>
<dbReference type="PANTHER" id="PTHR43625:SF78">
    <property type="entry name" value="PYRIDOXAL REDUCTASE-RELATED"/>
    <property type="match status" value="1"/>
</dbReference>
<sequence>MSQVPINDKVGFGTMSLTWKPTPPPLEVSAKSIDFVTKKYGVKFLNGGEFYGLDNINLKLFQEFFKVSSTPTSELIVSIKGGYSGVKVVGTKEVVSKSIENIVSYFPPVGDKNRPKILYEQSRVDPEVPYADTIGYIYEYVKSGQIDGISLSETSAETIAIAADEAPISGVEVEFSLISQDIVSNGVLAEATKRGIPIIAYSPLGRGLLTDYMVENNAKFLDDIPKGDMRHRFDRFAPENFKHNLKLIKKLYDFAHEKKGISLEALALSWITSVSGSTGFAGFGKIGQIIPIPSGSTPEKIESNFGHLIKLTEEDLNEIQAITSENNVQGLRYNAHMEKDLFR</sequence>
<dbReference type="GO" id="GO:0016491">
    <property type="term" value="F:oxidoreductase activity"/>
    <property type="evidence" value="ECO:0007669"/>
    <property type="project" value="UniProtKB-KW"/>
</dbReference>
<evidence type="ECO:0000256" key="1">
    <source>
        <dbReference type="ARBA" id="ARBA00023002"/>
    </source>
</evidence>
<proteinExistence type="predicted"/>
<dbReference type="InterPro" id="IPR023210">
    <property type="entry name" value="NADP_OxRdtase_dom"/>
</dbReference>
<gene>
    <name evidence="3" type="ORF">CLIB1423_23S01816</name>
</gene>
<dbReference type="GO" id="GO:0005737">
    <property type="term" value="C:cytoplasm"/>
    <property type="evidence" value="ECO:0007669"/>
    <property type="project" value="TreeGrafter"/>
</dbReference>
<dbReference type="CDD" id="cd19077">
    <property type="entry name" value="AKR_AKR8A1-2"/>
    <property type="match status" value="1"/>
</dbReference>
<dbReference type="Gene3D" id="3.20.20.100">
    <property type="entry name" value="NADP-dependent oxidoreductase domain"/>
    <property type="match status" value="1"/>
</dbReference>
<reference evidence="3" key="1">
    <citation type="submission" date="2022-03" db="EMBL/GenBank/DDBJ databases">
        <authorList>
            <person name="Legras J.-L."/>
            <person name="Devillers H."/>
            <person name="Grondin C."/>
        </authorList>
    </citation>
    <scope>NUCLEOTIDE SEQUENCE</scope>
    <source>
        <strain evidence="3">CLIB 1423</strain>
    </source>
</reference>
<keyword evidence="1" id="KW-0560">Oxidoreductase</keyword>
<keyword evidence="4" id="KW-1185">Reference proteome</keyword>
<name>A0A9P0QV96_9ASCO</name>